<accession>A0ABS9QN42</accession>
<comment type="caution">
    <text evidence="1">The sequence shown here is derived from an EMBL/GenBank/DDBJ whole genome shotgun (WGS) entry which is preliminary data.</text>
</comment>
<name>A0ABS9QN42_9HYPH</name>
<gene>
    <name evidence="1" type="ORF">L4923_27260</name>
</gene>
<keyword evidence="2" id="KW-1185">Reference proteome</keyword>
<dbReference type="EMBL" id="JAKREW010000052">
    <property type="protein sequence ID" value="MCG7508740.1"/>
    <property type="molecule type" value="Genomic_DNA"/>
</dbReference>
<reference evidence="1 2" key="1">
    <citation type="submission" date="2022-02" db="EMBL/GenBank/DDBJ databases">
        <title>Draft genome sequence of Mezorhizobium retamae strain IRAMC:0171 isolated from Retama raetam nodules.</title>
        <authorList>
            <person name="Bengaied R."/>
            <person name="Sbissi I."/>
            <person name="Huber K."/>
            <person name="Ghodbane F."/>
            <person name="Nouioui I."/>
            <person name="Tarhouni M."/>
            <person name="Gtari M."/>
        </authorList>
    </citation>
    <scope>NUCLEOTIDE SEQUENCE [LARGE SCALE GENOMIC DNA]</scope>
    <source>
        <strain evidence="1 2">IRAMC:0171</strain>
    </source>
</reference>
<evidence type="ECO:0000313" key="1">
    <source>
        <dbReference type="EMBL" id="MCG7508740.1"/>
    </source>
</evidence>
<protein>
    <recommendedName>
        <fullName evidence="3">Tetratricopeptide repeat protein</fullName>
    </recommendedName>
</protein>
<organism evidence="1 2">
    <name type="scientific">Mesorhizobium retamae</name>
    <dbReference type="NCBI Taxonomy" id="2912854"/>
    <lineage>
        <taxon>Bacteria</taxon>
        <taxon>Pseudomonadati</taxon>
        <taxon>Pseudomonadota</taxon>
        <taxon>Alphaproteobacteria</taxon>
        <taxon>Hyphomicrobiales</taxon>
        <taxon>Phyllobacteriaceae</taxon>
        <taxon>Mesorhizobium</taxon>
    </lineage>
</organism>
<evidence type="ECO:0000313" key="2">
    <source>
        <dbReference type="Proteomes" id="UP001201701"/>
    </source>
</evidence>
<sequence>MRLLGAMTFIGASVLGVLDAHAVDISGIWMGSIQCSYGRGSLNITVGRDGSISGGVTNGTVTSGSARGRSVRFSTTNAFGNVSNFTGTVVGDDMSGTYRQSASSEVCSWDASLRTGIRTSQSANPGKDPEPNYSKLDAKKKRAAREKDAQSFLTAGAAAARYCTYTDQMVAAGRFSQAAEAFRLMGDSVRSVKADRLAKAASARADVCQRKQRTARAAPARKANEVAKAQPKDVARKCKDLADYQKKLEKAGQTELALKVRLQAKLKLKCR</sequence>
<dbReference type="Proteomes" id="UP001201701">
    <property type="component" value="Unassembled WGS sequence"/>
</dbReference>
<dbReference type="RefSeq" id="WP_239370248.1">
    <property type="nucleotide sequence ID" value="NZ_JAKREW010000052.1"/>
</dbReference>
<proteinExistence type="predicted"/>
<evidence type="ECO:0008006" key="3">
    <source>
        <dbReference type="Google" id="ProtNLM"/>
    </source>
</evidence>